<reference evidence="4 5" key="1">
    <citation type="submission" date="2016-09" db="EMBL/GenBank/DDBJ databases">
        <title>The draft genome of Dichanthelium oligosanthes: A C3 panicoid grass species.</title>
        <authorList>
            <person name="Studer A.J."/>
            <person name="Schnable J.C."/>
            <person name="Brutnell T.P."/>
        </authorList>
    </citation>
    <scope>NUCLEOTIDE SEQUENCE [LARGE SCALE GENOMIC DNA]</scope>
    <source>
        <strain evidence="5">cv. Kellogg 1175</strain>
        <tissue evidence="4">Leaf</tissue>
    </source>
</reference>
<comment type="caution">
    <text evidence="4">The sequence shown here is derived from an EMBL/GenBank/DDBJ whole genome shotgun (WGS) entry which is preliminary data.</text>
</comment>
<keyword evidence="5" id="KW-1185">Reference proteome</keyword>
<feature type="compositionally biased region" description="Pro residues" evidence="2">
    <location>
        <begin position="342"/>
        <end position="380"/>
    </location>
</feature>
<name>A0A1E5VIK0_9POAL</name>
<dbReference type="PANTHER" id="PTHR31917">
    <property type="entry name" value="AGENET DOMAIN-CONTAINING PROTEIN-RELATED"/>
    <property type="match status" value="1"/>
</dbReference>
<evidence type="ECO:0000256" key="1">
    <source>
        <dbReference type="SAM" id="Coils"/>
    </source>
</evidence>
<evidence type="ECO:0000259" key="3">
    <source>
        <dbReference type="SMART" id="SM00743"/>
    </source>
</evidence>
<gene>
    <name evidence="4" type="ORF">BAE44_0014045</name>
</gene>
<dbReference type="AlphaFoldDB" id="A0A1E5VIK0"/>
<evidence type="ECO:0000313" key="4">
    <source>
        <dbReference type="EMBL" id="OEL24936.1"/>
    </source>
</evidence>
<dbReference type="STRING" id="888268.A0A1E5VIK0"/>
<feature type="compositionally biased region" description="Basic and acidic residues" evidence="2">
    <location>
        <begin position="323"/>
        <end position="340"/>
    </location>
</feature>
<dbReference type="OrthoDB" id="938602at2759"/>
<dbReference type="PANTHER" id="PTHR31917:SF147">
    <property type="entry name" value="AGENET DOMAIN-CONTAINING PROTEIN"/>
    <property type="match status" value="1"/>
</dbReference>
<dbReference type="Pfam" id="PF05641">
    <property type="entry name" value="Agenet"/>
    <property type="match status" value="2"/>
</dbReference>
<feature type="domain" description="Agenet" evidence="3">
    <location>
        <begin position="11"/>
        <end position="81"/>
    </location>
</feature>
<proteinExistence type="predicted"/>
<feature type="compositionally biased region" description="Polar residues" evidence="2">
    <location>
        <begin position="404"/>
        <end position="421"/>
    </location>
</feature>
<evidence type="ECO:0000256" key="2">
    <source>
        <dbReference type="SAM" id="MobiDB-lite"/>
    </source>
</evidence>
<evidence type="ECO:0000313" key="5">
    <source>
        <dbReference type="Proteomes" id="UP000095767"/>
    </source>
</evidence>
<dbReference type="SMART" id="SM00743">
    <property type="entry name" value="Agenet"/>
    <property type="match status" value="2"/>
</dbReference>
<feature type="region of interest" description="Disordered" evidence="2">
    <location>
        <begin position="58"/>
        <end position="88"/>
    </location>
</feature>
<sequence>MPTLRAPHRREAFRRGNRVEVLPDEPGLRGAHFKAVVVGPSTEPGCYTVEYDAFIEPGGSDRPLREAVPARSLRPRPPPRPRKAPAEHAAVDARLDDGWWLGVALGGADGAAKVRVCFPDIREVSEVDAADVRPHLEWAGEAGAWHFPDRMMVDMLDVSLHFLVCRMLLLRVVAKTIWKNNLLVEYNVSKSDGTALPEEIVDMKHVRPCPPQASAISFRINDKVEAFQGVEIQLSQKLLRLCYDWVDGQWKQESQMAYSRSRLRPTPMTPPPRAASIKKRKTRVDGLPDPVPSLTKKCKSPRLGPSEENKHHKSSSEEIYPDLPEKRPVRDAPCPDDKVKPAPQPEPTPAPAPEPEPTPAPAPEPEPTPAPAPEPEPTPAPAQRRKAILKLSLPMIQPAAPPDTTVSPPTRESNAQKNEAVQKTVPEVGTCSKSPAKSLLTPLDTIIEELKGCREQWLQAQSQLDRSATKAKEIEGQVAKLRAAREDDAQHLREVMIKQASLEQRLELKDKEIEDLKKKLVDLDEQMSCVDAELPRGAVMAASHALGVLKNHLPDLDLGILSKGYACTTTEAQALADQARPIVEPFVERLGLSVSSAS</sequence>
<feature type="domain" description="Agenet" evidence="3">
    <location>
        <begin position="83"/>
        <end position="140"/>
    </location>
</feature>
<protein>
    <recommendedName>
        <fullName evidence="3">Agenet domain-containing protein</fullName>
    </recommendedName>
</protein>
<dbReference type="Proteomes" id="UP000095767">
    <property type="component" value="Unassembled WGS sequence"/>
</dbReference>
<feature type="region of interest" description="Disordered" evidence="2">
    <location>
        <begin position="257"/>
        <end position="429"/>
    </location>
</feature>
<accession>A0A1E5VIK0</accession>
<feature type="coiled-coil region" evidence="1">
    <location>
        <begin position="464"/>
        <end position="533"/>
    </location>
</feature>
<keyword evidence="1" id="KW-0175">Coiled coil</keyword>
<dbReference type="InterPro" id="IPR008395">
    <property type="entry name" value="Agenet-like_dom"/>
</dbReference>
<organism evidence="4 5">
    <name type="scientific">Dichanthelium oligosanthes</name>
    <dbReference type="NCBI Taxonomy" id="888268"/>
    <lineage>
        <taxon>Eukaryota</taxon>
        <taxon>Viridiplantae</taxon>
        <taxon>Streptophyta</taxon>
        <taxon>Embryophyta</taxon>
        <taxon>Tracheophyta</taxon>
        <taxon>Spermatophyta</taxon>
        <taxon>Magnoliopsida</taxon>
        <taxon>Liliopsida</taxon>
        <taxon>Poales</taxon>
        <taxon>Poaceae</taxon>
        <taxon>PACMAD clade</taxon>
        <taxon>Panicoideae</taxon>
        <taxon>Panicodae</taxon>
        <taxon>Paniceae</taxon>
        <taxon>Dichantheliinae</taxon>
        <taxon>Dichanthelium</taxon>
    </lineage>
</organism>
<feature type="compositionally biased region" description="Basic residues" evidence="2">
    <location>
        <begin position="73"/>
        <end position="83"/>
    </location>
</feature>
<dbReference type="EMBL" id="LWDX02038607">
    <property type="protein sequence ID" value="OEL24936.1"/>
    <property type="molecule type" value="Genomic_DNA"/>
</dbReference>
<dbReference type="InterPro" id="IPR014002">
    <property type="entry name" value="Agenet_dom_plant"/>
</dbReference>
<feature type="compositionally biased region" description="Basic and acidic residues" evidence="2">
    <location>
        <begin position="305"/>
        <end position="316"/>
    </location>
</feature>